<evidence type="ECO:0000313" key="2">
    <source>
        <dbReference type="Proteomes" id="UP000199202"/>
    </source>
</evidence>
<keyword evidence="2" id="KW-1185">Reference proteome</keyword>
<name>A0A1G8MAB1_9ACTN</name>
<dbReference type="AlphaFoldDB" id="A0A1G8MAB1"/>
<sequence length="66" mass="7515">MKVCFHGTAEEIELVAGRSVLVMLTVRDLPRVRAFEVFHTRISRHPYEGLYRLCAELAETEGSDHA</sequence>
<dbReference type="RefSeq" id="WP_090931834.1">
    <property type="nucleotide sequence ID" value="NZ_FNDJ01000006.1"/>
</dbReference>
<proteinExistence type="predicted"/>
<reference evidence="1 2" key="1">
    <citation type="submission" date="2016-10" db="EMBL/GenBank/DDBJ databases">
        <authorList>
            <person name="de Groot N.N."/>
        </authorList>
    </citation>
    <scope>NUCLEOTIDE SEQUENCE [LARGE SCALE GENOMIC DNA]</scope>
    <source>
        <strain evidence="1 2">CGMCC 4.6533</strain>
    </source>
</reference>
<accession>A0A1G8MAB1</accession>
<gene>
    <name evidence="1" type="ORF">SAMN05421869_106350</name>
</gene>
<protein>
    <submittedName>
        <fullName evidence="1">Uncharacterized protein</fullName>
    </submittedName>
</protein>
<organism evidence="1 2">
    <name type="scientific">Nonomuraea jiangxiensis</name>
    <dbReference type="NCBI Taxonomy" id="633440"/>
    <lineage>
        <taxon>Bacteria</taxon>
        <taxon>Bacillati</taxon>
        <taxon>Actinomycetota</taxon>
        <taxon>Actinomycetes</taxon>
        <taxon>Streptosporangiales</taxon>
        <taxon>Streptosporangiaceae</taxon>
        <taxon>Nonomuraea</taxon>
    </lineage>
</organism>
<dbReference type="OrthoDB" id="3538890at2"/>
<dbReference type="Proteomes" id="UP000199202">
    <property type="component" value="Unassembled WGS sequence"/>
</dbReference>
<dbReference type="EMBL" id="FNDJ01000006">
    <property type="protein sequence ID" value="SDI64797.1"/>
    <property type="molecule type" value="Genomic_DNA"/>
</dbReference>
<dbReference type="STRING" id="633440.SAMN05421869_106350"/>
<evidence type="ECO:0000313" key="1">
    <source>
        <dbReference type="EMBL" id="SDI64797.1"/>
    </source>
</evidence>